<dbReference type="InterPro" id="IPR000150">
    <property type="entry name" value="Cof"/>
</dbReference>
<dbReference type="AlphaFoldDB" id="A0A9E2KUY2"/>
<evidence type="ECO:0000313" key="3">
    <source>
        <dbReference type="EMBL" id="MBU3830636.1"/>
    </source>
</evidence>
<comment type="similarity">
    <text evidence="2">Belongs to the HAD-like hydrolase superfamily. Cof family.</text>
</comment>
<keyword evidence="3" id="KW-0378">Hydrolase</keyword>
<dbReference type="SUPFAM" id="SSF56784">
    <property type="entry name" value="HAD-like"/>
    <property type="match status" value="1"/>
</dbReference>
<dbReference type="PANTHER" id="PTHR10000">
    <property type="entry name" value="PHOSPHOSERINE PHOSPHATASE"/>
    <property type="match status" value="1"/>
</dbReference>
<dbReference type="GO" id="GO:0005829">
    <property type="term" value="C:cytosol"/>
    <property type="evidence" value="ECO:0007669"/>
    <property type="project" value="TreeGrafter"/>
</dbReference>
<dbReference type="GO" id="GO:0000287">
    <property type="term" value="F:magnesium ion binding"/>
    <property type="evidence" value="ECO:0007669"/>
    <property type="project" value="TreeGrafter"/>
</dbReference>
<name>A0A9E2KUY2_9BACT</name>
<dbReference type="Gene3D" id="3.30.1240.10">
    <property type="match status" value="1"/>
</dbReference>
<comment type="cofactor">
    <cofactor evidence="1">
        <name>Mg(2+)</name>
        <dbReference type="ChEBI" id="CHEBI:18420"/>
    </cofactor>
</comment>
<dbReference type="Gene3D" id="3.40.50.1000">
    <property type="entry name" value="HAD superfamily/HAD-like"/>
    <property type="match status" value="1"/>
</dbReference>
<dbReference type="NCBIfam" id="TIGR01484">
    <property type="entry name" value="HAD-SF-IIB"/>
    <property type="match status" value="1"/>
</dbReference>
<dbReference type="InterPro" id="IPR006379">
    <property type="entry name" value="HAD-SF_hydro_IIB"/>
</dbReference>
<gene>
    <name evidence="3" type="ORF">H9897_00525</name>
</gene>
<dbReference type="InterPro" id="IPR023214">
    <property type="entry name" value="HAD_sf"/>
</dbReference>
<sequence>MKKYLIISDLDGTLLNSNGELSQSTIDTINEITNQGHIFCIATGRPKRGSIDIYNKLGLNSIMLNQNGGYISNPTDPNFSPIDFCFSKEIAKNILKIKEVRDIISNAFLETTTHEIQLTKIENPDYAEDLLKYYHLDVVNDPQLMSLDNNPDNLNVDVSALLLYIRSDDISQFDTIVFFVKTVSPNLQLRMVKLPNCGFVVEINTMFTDKVMGLNYLASYYGIPYDRILTFGDGDNDMKMLQKAKYGFAMKNGRDTAKLTARHITKFTNNDNGVAWELNYFFKHLEKLN</sequence>
<dbReference type="PROSITE" id="PS01229">
    <property type="entry name" value="COF_2"/>
    <property type="match status" value="1"/>
</dbReference>
<reference evidence="3" key="2">
    <citation type="submission" date="2021-04" db="EMBL/GenBank/DDBJ databases">
        <authorList>
            <person name="Gilroy R."/>
        </authorList>
    </citation>
    <scope>NUCLEOTIDE SEQUENCE</scope>
    <source>
        <strain evidence="3">A5-1222</strain>
    </source>
</reference>
<dbReference type="InterPro" id="IPR036412">
    <property type="entry name" value="HAD-like_sf"/>
</dbReference>
<accession>A0A9E2KUY2</accession>
<proteinExistence type="inferred from homology"/>
<dbReference type="PANTHER" id="PTHR10000:SF8">
    <property type="entry name" value="HAD SUPERFAMILY HYDROLASE-LIKE, TYPE 3"/>
    <property type="match status" value="1"/>
</dbReference>
<comment type="caution">
    <text evidence="3">The sequence shown here is derived from an EMBL/GenBank/DDBJ whole genome shotgun (WGS) entry which is preliminary data.</text>
</comment>
<evidence type="ECO:0000256" key="1">
    <source>
        <dbReference type="ARBA" id="ARBA00001946"/>
    </source>
</evidence>
<evidence type="ECO:0000256" key="2">
    <source>
        <dbReference type="ARBA" id="ARBA00034778"/>
    </source>
</evidence>
<dbReference type="GO" id="GO:0016791">
    <property type="term" value="F:phosphatase activity"/>
    <property type="evidence" value="ECO:0007669"/>
    <property type="project" value="TreeGrafter"/>
</dbReference>
<dbReference type="PROSITE" id="PS01228">
    <property type="entry name" value="COF_1"/>
    <property type="match status" value="1"/>
</dbReference>
<reference evidence="3" key="1">
    <citation type="journal article" date="2021" name="PeerJ">
        <title>Extensive microbial diversity within the chicken gut microbiome revealed by metagenomics and culture.</title>
        <authorList>
            <person name="Gilroy R."/>
            <person name="Ravi A."/>
            <person name="Getino M."/>
            <person name="Pursley I."/>
            <person name="Horton D.L."/>
            <person name="Alikhan N.F."/>
            <person name="Baker D."/>
            <person name="Gharbi K."/>
            <person name="Hall N."/>
            <person name="Watson M."/>
            <person name="Adriaenssens E.M."/>
            <person name="Foster-Nyarko E."/>
            <person name="Jarju S."/>
            <person name="Secka A."/>
            <person name="Antonio M."/>
            <person name="Oren A."/>
            <person name="Chaudhuri R.R."/>
            <person name="La Ragione R."/>
            <person name="Hildebrand F."/>
            <person name="Pallen M.J."/>
        </authorList>
    </citation>
    <scope>NUCLEOTIDE SEQUENCE</scope>
    <source>
        <strain evidence="3">A5-1222</strain>
    </source>
</reference>
<dbReference type="NCBIfam" id="TIGR00099">
    <property type="entry name" value="Cof-subfamily"/>
    <property type="match status" value="1"/>
</dbReference>
<dbReference type="EMBL" id="JAHLFM010000008">
    <property type="protein sequence ID" value="MBU3830636.1"/>
    <property type="molecule type" value="Genomic_DNA"/>
</dbReference>
<organism evidence="3 4">
    <name type="scientific">Candidatus Ureaplasma intestinipullorum</name>
    <dbReference type="NCBI Taxonomy" id="2838770"/>
    <lineage>
        <taxon>Bacteria</taxon>
        <taxon>Bacillati</taxon>
        <taxon>Mycoplasmatota</taxon>
        <taxon>Mycoplasmoidales</taxon>
        <taxon>Mycoplasmoidaceae</taxon>
        <taxon>Ureaplasma</taxon>
    </lineage>
</organism>
<evidence type="ECO:0000313" key="4">
    <source>
        <dbReference type="Proteomes" id="UP000824247"/>
    </source>
</evidence>
<protein>
    <submittedName>
        <fullName evidence="3">HAD family hydrolase</fullName>
    </submittedName>
</protein>
<dbReference type="Proteomes" id="UP000824247">
    <property type="component" value="Unassembled WGS sequence"/>
</dbReference>
<dbReference type="Pfam" id="PF08282">
    <property type="entry name" value="Hydrolase_3"/>
    <property type="match status" value="1"/>
</dbReference>